<keyword evidence="3" id="KW-0479">Metal-binding</keyword>
<reference evidence="7" key="1">
    <citation type="journal article" date="2014" name="Front. Microbiol.">
        <title>High frequency of phylogenetically diverse reductive dehalogenase-homologous genes in deep subseafloor sedimentary metagenomes.</title>
        <authorList>
            <person name="Kawai M."/>
            <person name="Futagami T."/>
            <person name="Toyoda A."/>
            <person name="Takaki Y."/>
            <person name="Nishi S."/>
            <person name="Hori S."/>
            <person name="Arai W."/>
            <person name="Tsubouchi T."/>
            <person name="Morono Y."/>
            <person name="Uchiyama I."/>
            <person name="Ito T."/>
            <person name="Fujiyama A."/>
            <person name="Inagaki F."/>
            <person name="Takami H."/>
        </authorList>
    </citation>
    <scope>NUCLEOTIDE SEQUENCE</scope>
    <source>
        <strain evidence="7">Expedition CK06-06</strain>
    </source>
</reference>
<proteinExistence type="inferred from homology"/>
<keyword evidence="5" id="KW-0460">Magnesium</keyword>
<dbReference type="Pfam" id="PF00365">
    <property type="entry name" value="PFK"/>
    <property type="match status" value="1"/>
</dbReference>
<accession>X0SYK9</accession>
<feature type="domain" description="Phosphofructokinase" evidence="6">
    <location>
        <begin position="3"/>
        <end position="279"/>
    </location>
</feature>
<evidence type="ECO:0000256" key="2">
    <source>
        <dbReference type="ARBA" id="ARBA00022679"/>
    </source>
</evidence>
<evidence type="ECO:0000256" key="3">
    <source>
        <dbReference type="ARBA" id="ARBA00022723"/>
    </source>
</evidence>
<dbReference type="NCBIfam" id="NF010675">
    <property type="entry name" value="PRK14072.1"/>
    <property type="match status" value="1"/>
</dbReference>
<comment type="cofactor">
    <cofactor evidence="1">
        <name>Mg(2+)</name>
        <dbReference type="ChEBI" id="CHEBI:18420"/>
    </cofactor>
</comment>
<dbReference type="PRINTS" id="PR00476">
    <property type="entry name" value="PHFRCTKINASE"/>
</dbReference>
<dbReference type="Gene3D" id="3.40.50.450">
    <property type="match status" value="1"/>
</dbReference>
<sequence length="363" mass="40222">ALNGIEGILYENLIDLKKENPQTIEKIKRTPSAALGSCRHKLSSEEYEKIIDVFKANNIRYFFYIGGNDSMNTAHVVGKMTSEIGYDLIAMGIPKTIDNDLEYTDHCPGYGSVARWVATSVRDAGFDTEAIGIVDRVKVVEIMGRNAGWITAASALGKEKDTDPPHLIYLPERPISIDILLADVEEWYKRLGYVVIAVCEGVKGEDGNLLSASASSIDTDSFGHVQMGGAADFICKLIKDKLKIKARFDKPGTIQRMSMALVSEVDLNEAYMVGQDAVKYAMEGIKGKMVSLVREDNEDEYICKTGLVELDKVADAEKNIPDNYINETGNGVTEEFYKYAKPLIGGPLLEYARFEKYLLSKKL</sequence>
<dbReference type="GO" id="GO:0046872">
    <property type="term" value="F:metal ion binding"/>
    <property type="evidence" value="ECO:0007669"/>
    <property type="project" value="UniProtKB-KW"/>
</dbReference>
<keyword evidence="4" id="KW-0418">Kinase</keyword>
<dbReference type="InterPro" id="IPR022953">
    <property type="entry name" value="ATP_PFK"/>
</dbReference>
<name>X0SYK9_9ZZZZ</name>
<dbReference type="AlphaFoldDB" id="X0SYK9"/>
<dbReference type="Gene3D" id="3.40.50.460">
    <property type="entry name" value="Phosphofructokinase domain"/>
    <property type="match status" value="1"/>
</dbReference>
<dbReference type="PANTHER" id="PTHR45770">
    <property type="entry name" value="ATP-DEPENDENT 6-PHOSPHOFRUCTOKINASE 1"/>
    <property type="match status" value="1"/>
</dbReference>
<evidence type="ECO:0000256" key="1">
    <source>
        <dbReference type="ARBA" id="ARBA00001946"/>
    </source>
</evidence>
<gene>
    <name evidence="7" type="ORF">S01H1_13964</name>
</gene>
<dbReference type="GO" id="GO:0006002">
    <property type="term" value="P:fructose 6-phosphate metabolic process"/>
    <property type="evidence" value="ECO:0007669"/>
    <property type="project" value="InterPro"/>
</dbReference>
<dbReference type="UniPathway" id="UPA00109">
    <property type="reaction ID" value="UER00182"/>
</dbReference>
<dbReference type="GO" id="GO:0003872">
    <property type="term" value="F:6-phosphofructokinase activity"/>
    <property type="evidence" value="ECO:0007669"/>
    <property type="project" value="InterPro"/>
</dbReference>
<dbReference type="InterPro" id="IPR050929">
    <property type="entry name" value="PFKA"/>
</dbReference>
<dbReference type="GO" id="GO:0047334">
    <property type="term" value="F:diphosphate-fructose-6-phosphate 1-phosphotransferase activity"/>
    <property type="evidence" value="ECO:0007669"/>
    <property type="project" value="InterPro"/>
</dbReference>
<dbReference type="InterPro" id="IPR000023">
    <property type="entry name" value="Phosphofructokinase_dom"/>
</dbReference>
<protein>
    <recommendedName>
        <fullName evidence="6">Phosphofructokinase domain-containing protein</fullName>
    </recommendedName>
</protein>
<dbReference type="EMBL" id="BARS01007234">
    <property type="protein sequence ID" value="GAF80231.1"/>
    <property type="molecule type" value="Genomic_DNA"/>
</dbReference>
<evidence type="ECO:0000259" key="6">
    <source>
        <dbReference type="Pfam" id="PF00365"/>
    </source>
</evidence>
<dbReference type="SUPFAM" id="SSF53784">
    <property type="entry name" value="Phosphofructokinase"/>
    <property type="match status" value="1"/>
</dbReference>
<dbReference type="HAMAP" id="MF_01978">
    <property type="entry name" value="Phosphofructokinase_II_B2"/>
    <property type="match status" value="1"/>
</dbReference>
<evidence type="ECO:0000256" key="4">
    <source>
        <dbReference type="ARBA" id="ARBA00022777"/>
    </source>
</evidence>
<evidence type="ECO:0000313" key="7">
    <source>
        <dbReference type="EMBL" id="GAF80231.1"/>
    </source>
</evidence>
<keyword evidence="2" id="KW-0808">Transferase</keyword>
<organism evidence="7">
    <name type="scientific">marine sediment metagenome</name>
    <dbReference type="NCBI Taxonomy" id="412755"/>
    <lineage>
        <taxon>unclassified sequences</taxon>
        <taxon>metagenomes</taxon>
        <taxon>ecological metagenomes</taxon>
    </lineage>
</organism>
<dbReference type="InterPro" id="IPR011404">
    <property type="entry name" value="PPi-PFK"/>
</dbReference>
<feature type="non-terminal residue" evidence="7">
    <location>
        <position position="1"/>
    </location>
</feature>
<comment type="caution">
    <text evidence="7">The sequence shown here is derived from an EMBL/GenBank/DDBJ whole genome shotgun (WGS) entry which is preliminary data.</text>
</comment>
<evidence type="ECO:0000256" key="5">
    <source>
        <dbReference type="ARBA" id="ARBA00022842"/>
    </source>
</evidence>
<dbReference type="InterPro" id="IPR035966">
    <property type="entry name" value="PKF_sf"/>
</dbReference>